<keyword evidence="2" id="KW-1185">Reference proteome</keyword>
<organism evidence="1 2">
    <name type="scientific">Aquimarina rubra</name>
    <dbReference type="NCBI Taxonomy" id="1920033"/>
    <lineage>
        <taxon>Bacteria</taxon>
        <taxon>Pseudomonadati</taxon>
        <taxon>Bacteroidota</taxon>
        <taxon>Flavobacteriia</taxon>
        <taxon>Flavobacteriales</taxon>
        <taxon>Flavobacteriaceae</taxon>
        <taxon>Aquimarina</taxon>
    </lineage>
</organism>
<evidence type="ECO:0000313" key="2">
    <source>
        <dbReference type="Proteomes" id="UP001597319"/>
    </source>
</evidence>
<gene>
    <name evidence="1" type="ORF">ACFSR1_08770</name>
</gene>
<name>A0ABW5LE02_9FLAO</name>
<proteinExistence type="predicted"/>
<evidence type="ECO:0000313" key="1">
    <source>
        <dbReference type="EMBL" id="MFD2562764.1"/>
    </source>
</evidence>
<dbReference type="RefSeq" id="WP_378291639.1">
    <property type="nucleotide sequence ID" value="NZ_JBHULE010000019.1"/>
</dbReference>
<comment type="caution">
    <text evidence="1">The sequence shown here is derived from an EMBL/GenBank/DDBJ whole genome shotgun (WGS) entry which is preliminary data.</text>
</comment>
<reference evidence="2" key="1">
    <citation type="journal article" date="2019" name="Int. J. Syst. Evol. Microbiol.">
        <title>The Global Catalogue of Microorganisms (GCM) 10K type strain sequencing project: providing services to taxonomists for standard genome sequencing and annotation.</title>
        <authorList>
            <consortium name="The Broad Institute Genomics Platform"/>
            <consortium name="The Broad Institute Genome Sequencing Center for Infectious Disease"/>
            <person name="Wu L."/>
            <person name="Ma J."/>
        </authorList>
    </citation>
    <scope>NUCLEOTIDE SEQUENCE [LARGE SCALE GENOMIC DNA]</scope>
    <source>
        <strain evidence="2">KCTC 52274</strain>
    </source>
</reference>
<dbReference type="Proteomes" id="UP001597319">
    <property type="component" value="Unassembled WGS sequence"/>
</dbReference>
<accession>A0ABW5LE02</accession>
<sequence length="431" mass="50885">MKFDKLLSFIFGVKKSNFQITEQELEKISDKIDDNEEAINVDTTPLFNDSFEGLSDTIFKEATQKFKVNRYNYWAPKYTSLDSYHFLSEQEVTFKKDFTYWIVNQIIKFYTKKNISPGNQRIQYLHEVLNLLLRSNLDFKEEDFMHFIGFWEKSPGYITLGSLTSRLRQKVTNDGISDDLYHYLKKVLKHPNFHNEFYNYYKTPRNTIQRILHLYAKDNSEHQPSFLLISDPFADYINKYLINLNQKEQNAYCEILKTFETNKNFDNPFKLSVLIQKRIEDIGENAYKKQVLDFIKKASLFKPKMSNLRVEKVTYNTGYEVRYNCQYIKKENIAVLKSIILSIANVKNKKSAIPYLIKITERSFSNANAIRLGETSQSLGKLCIFTLAHHYEKKGKQELKNLYQETKYKSIKKQIAIEAEKLQKLKGITLL</sequence>
<dbReference type="EMBL" id="JBHULE010000019">
    <property type="protein sequence ID" value="MFD2562764.1"/>
    <property type="molecule type" value="Genomic_DNA"/>
</dbReference>
<protein>
    <submittedName>
        <fullName evidence="1">Uncharacterized protein</fullName>
    </submittedName>
</protein>